<protein>
    <submittedName>
        <fullName evidence="1">Uncharacterized protein</fullName>
    </submittedName>
</protein>
<reference evidence="1" key="1">
    <citation type="journal article" date="2020" name="Stud. Mycol.">
        <title>101 Dothideomycetes genomes: a test case for predicting lifestyles and emergence of pathogens.</title>
        <authorList>
            <person name="Haridas S."/>
            <person name="Albert R."/>
            <person name="Binder M."/>
            <person name="Bloem J."/>
            <person name="Labutti K."/>
            <person name="Salamov A."/>
            <person name="Andreopoulos B."/>
            <person name="Baker S."/>
            <person name="Barry K."/>
            <person name="Bills G."/>
            <person name="Bluhm B."/>
            <person name="Cannon C."/>
            <person name="Castanera R."/>
            <person name="Culley D."/>
            <person name="Daum C."/>
            <person name="Ezra D."/>
            <person name="Gonzalez J."/>
            <person name="Henrissat B."/>
            <person name="Kuo A."/>
            <person name="Liang C."/>
            <person name="Lipzen A."/>
            <person name="Lutzoni F."/>
            <person name="Magnuson J."/>
            <person name="Mondo S."/>
            <person name="Nolan M."/>
            <person name="Ohm R."/>
            <person name="Pangilinan J."/>
            <person name="Park H.-J."/>
            <person name="Ramirez L."/>
            <person name="Alfaro M."/>
            <person name="Sun H."/>
            <person name="Tritt A."/>
            <person name="Yoshinaga Y."/>
            <person name="Zwiers L.-H."/>
            <person name="Turgeon B."/>
            <person name="Goodwin S."/>
            <person name="Spatafora J."/>
            <person name="Crous P."/>
            <person name="Grigoriev I."/>
        </authorList>
    </citation>
    <scope>NUCLEOTIDE SEQUENCE</scope>
    <source>
        <strain evidence="1">CBS 207.26</strain>
    </source>
</reference>
<sequence length="63" mass="7655">MKQALKARHINMEKLYELLSRLFAEEGWKVKLKNRREEYVLDVPRCLTDEEIDSVTMRTTELW</sequence>
<dbReference type="Proteomes" id="UP000800200">
    <property type="component" value="Unassembled WGS sequence"/>
</dbReference>
<dbReference type="OrthoDB" id="3783539at2759"/>
<evidence type="ECO:0000313" key="2">
    <source>
        <dbReference type="Proteomes" id="UP000800200"/>
    </source>
</evidence>
<organism evidence="1 2">
    <name type="scientific">Zopfia rhizophila CBS 207.26</name>
    <dbReference type="NCBI Taxonomy" id="1314779"/>
    <lineage>
        <taxon>Eukaryota</taxon>
        <taxon>Fungi</taxon>
        <taxon>Dikarya</taxon>
        <taxon>Ascomycota</taxon>
        <taxon>Pezizomycotina</taxon>
        <taxon>Dothideomycetes</taxon>
        <taxon>Dothideomycetes incertae sedis</taxon>
        <taxon>Zopfiaceae</taxon>
        <taxon>Zopfia</taxon>
    </lineage>
</organism>
<accession>A0A6A6EU66</accession>
<evidence type="ECO:0000313" key="1">
    <source>
        <dbReference type="EMBL" id="KAF2194543.1"/>
    </source>
</evidence>
<proteinExistence type="predicted"/>
<gene>
    <name evidence="1" type="ORF">K469DRAFT_706012</name>
</gene>
<keyword evidence="2" id="KW-1185">Reference proteome</keyword>
<name>A0A6A6EU66_9PEZI</name>
<dbReference type="EMBL" id="ML994611">
    <property type="protein sequence ID" value="KAF2194543.1"/>
    <property type="molecule type" value="Genomic_DNA"/>
</dbReference>
<dbReference type="AlphaFoldDB" id="A0A6A6EU66"/>